<dbReference type="KEGG" id="vg:19484849"/>
<organismHost>
    <name type="scientific">Pseudomonas aeruginosa</name>
    <dbReference type="NCBI Taxonomy" id="287"/>
</organismHost>
<dbReference type="OrthoDB" id="5722at10239"/>
<protein>
    <submittedName>
        <fullName evidence="1">Uncharacterized protein</fullName>
    </submittedName>
</protein>
<dbReference type="Proteomes" id="UP000204527">
    <property type="component" value="Segment"/>
</dbReference>
<evidence type="ECO:0000313" key="1">
    <source>
        <dbReference type="EMBL" id="BAO58528.1"/>
    </source>
</evidence>
<dbReference type="EMBL" id="AB910393">
    <property type="protein sequence ID" value="BAO58528.1"/>
    <property type="molecule type" value="Genomic_DNA"/>
</dbReference>
<keyword evidence="2" id="KW-1185">Reference proteome</keyword>
<dbReference type="RefSeq" id="YP_009030588.1">
    <property type="nucleotide sequence ID" value="NC_024123.1"/>
</dbReference>
<accession>X5IGG5</accession>
<dbReference type="GeneID" id="19484849"/>
<proteinExistence type="predicted"/>
<sequence>MNIKHLASIARTNYTTISVEFSETRGKFYTYKAELPFPPTISMVVVSSPSKGYCLARVVEVHDVPQIDVNAAYDYKWIVAKVDDSRYMTLVEEDKEFTKRMRAHEQTKIYNELRAQFPQAMEIMGSITGRVCLDRQQSEAASKDPYEDLNSEG</sequence>
<reference evidence="1 2" key="1">
    <citation type="journal article" date="2014" name="Virus Res.">
        <title>Characterization of a novel Pseudomonas aeruginosa bacteriophage, KPP25, of the family Podoviridae.</title>
        <authorList>
            <person name="Miyata R."/>
            <person name="Yamaguchi K."/>
            <person name="Uchiyama J."/>
            <person name="Shigehisa R."/>
            <person name="Takemura-Uchiyama I."/>
            <person name="Kato S."/>
            <person name="Ujihara T."/>
            <person name="Sakaguchi Y."/>
            <person name="Daibata M."/>
            <person name="Matsuzaki S."/>
        </authorList>
    </citation>
    <scope>NUCLEOTIDE SEQUENCE [LARGE SCALE GENOMIC DNA]</scope>
</reference>
<evidence type="ECO:0000313" key="2">
    <source>
        <dbReference type="Proteomes" id="UP000204527"/>
    </source>
</evidence>
<organism evidence="1 2">
    <name type="scientific">Pseudomonas phage KPP25</name>
    <name type="common">Bacteriophage KPP25</name>
    <dbReference type="NCBI Taxonomy" id="1462608"/>
    <lineage>
        <taxon>Viruses</taxon>
        <taxon>Duplodnaviria</taxon>
        <taxon>Heunggongvirae</taxon>
        <taxon>Uroviricota</taxon>
        <taxon>Caudoviricetes</taxon>
        <taxon>Kochitakasuvirus</taxon>
        <taxon>Kochitakasuvirus KPP25</taxon>
    </lineage>
</organism>
<name>X5IGG5_BPKP2</name>